<protein>
    <submittedName>
        <fullName evidence="1">Uncharacterized protein</fullName>
    </submittedName>
</protein>
<name>E4TCN5_RIEAD</name>
<accession>E4TCN5</accession>
<dbReference type="KEGG" id="ran:Riean_1387"/>
<evidence type="ECO:0000313" key="1">
    <source>
        <dbReference type="EMBL" id="AFD56552.1"/>
    </source>
</evidence>
<organism evidence="1 2">
    <name type="scientific">Riemerella anatipestifer (strain ATCC 11845 / DSM 15868 / JCM 9532 / NCTC 11014)</name>
    <dbReference type="NCBI Taxonomy" id="693978"/>
    <lineage>
        <taxon>Bacteria</taxon>
        <taxon>Pseudomonadati</taxon>
        <taxon>Bacteroidota</taxon>
        <taxon>Flavobacteriia</taxon>
        <taxon>Flavobacteriales</taxon>
        <taxon>Weeksellaceae</taxon>
        <taxon>Riemerella</taxon>
    </lineage>
</organism>
<dbReference type="RefSeq" id="WP_004916436.1">
    <property type="nucleotide sequence ID" value="NC_014738.1"/>
</dbReference>
<dbReference type="GeneID" id="93718493"/>
<dbReference type="AlphaFoldDB" id="E4TCN5"/>
<dbReference type="Proteomes" id="UP000010093">
    <property type="component" value="Chromosome"/>
</dbReference>
<dbReference type="HOGENOM" id="CLU_118059_1_0_10"/>
<dbReference type="KEGG" id="rai:RA0C_1665"/>
<proteinExistence type="predicted"/>
<dbReference type="EMBL" id="CP003388">
    <property type="protein sequence ID" value="AFD56552.1"/>
    <property type="molecule type" value="Genomic_DNA"/>
</dbReference>
<dbReference type="PATRIC" id="fig|693978.17.peg.1652"/>
<evidence type="ECO:0000313" key="2">
    <source>
        <dbReference type="Proteomes" id="UP000010093"/>
    </source>
</evidence>
<sequence length="162" mass="19056">MVSNLNNKHLTDEQMKAINDEMAALEQVLSPININLTSEDRNRYGRVNEQNKLFINKVADFAQAQPNLRVPDVDWEEFFRDMKTRSFLETLYNRLTALQQKVQNTKILHDYDNYQDALADYAYTNYKAGSKSVGYETKQKELKQFFSRSRRKQNEDGETKSE</sequence>
<reference evidence="1 2" key="1">
    <citation type="journal article" date="2012" name="J. Bacteriol.">
        <title>Complete genome sequence of Riemerella anatipestifer reference strain.</title>
        <authorList>
            <person name="Wang X."/>
            <person name="Zhu D."/>
            <person name="Wang M."/>
            <person name="Cheng A."/>
            <person name="Jia R."/>
            <person name="Zhou Y."/>
            <person name="Chen Z."/>
            <person name="Luo Q."/>
            <person name="Liu F."/>
            <person name="Wang Y."/>
            <person name="Chen X.Y."/>
        </authorList>
    </citation>
    <scope>NUCLEOTIDE SEQUENCE [LARGE SCALE GENOMIC DNA]</scope>
    <source>
        <strain evidence="2">DSM 15868</strain>
    </source>
</reference>
<gene>
    <name evidence="1" type="ORF">RA0C_1665</name>
</gene>